<accession>A0A0V0Z5P6</accession>
<proteinExistence type="predicted"/>
<evidence type="ECO:0000256" key="1">
    <source>
        <dbReference type="SAM" id="MobiDB-lite"/>
    </source>
</evidence>
<gene>
    <name evidence="2" type="ORF">T12_8054</name>
</gene>
<feature type="region of interest" description="Disordered" evidence="1">
    <location>
        <begin position="1"/>
        <end position="64"/>
    </location>
</feature>
<organism evidence="2 3">
    <name type="scientific">Trichinella patagoniensis</name>
    <dbReference type="NCBI Taxonomy" id="990121"/>
    <lineage>
        <taxon>Eukaryota</taxon>
        <taxon>Metazoa</taxon>
        <taxon>Ecdysozoa</taxon>
        <taxon>Nematoda</taxon>
        <taxon>Enoplea</taxon>
        <taxon>Dorylaimia</taxon>
        <taxon>Trichinellida</taxon>
        <taxon>Trichinellidae</taxon>
        <taxon>Trichinella</taxon>
    </lineage>
</organism>
<protein>
    <submittedName>
        <fullName evidence="2">Uncharacterized protein</fullName>
    </submittedName>
</protein>
<dbReference type="AlphaFoldDB" id="A0A0V0Z5P6"/>
<reference evidence="2 3" key="1">
    <citation type="submission" date="2015-01" db="EMBL/GenBank/DDBJ databases">
        <title>Evolution of Trichinella species and genotypes.</title>
        <authorList>
            <person name="Korhonen P.K."/>
            <person name="Edoardo P."/>
            <person name="Giuseppe L.R."/>
            <person name="Gasser R.B."/>
        </authorList>
    </citation>
    <scope>NUCLEOTIDE SEQUENCE [LARGE SCALE GENOMIC DNA]</scope>
    <source>
        <strain evidence="2">ISS2496</strain>
    </source>
</reference>
<evidence type="ECO:0000313" key="3">
    <source>
        <dbReference type="Proteomes" id="UP000054783"/>
    </source>
</evidence>
<name>A0A0V0Z5P6_9BILA</name>
<sequence length="64" mass="7459">MKQKNSLNSLPSKTTDHEPDKAHHGQPSKTIPRRQQPQQRQRQRQHSFPCTAPARENQVPHDSR</sequence>
<dbReference type="EMBL" id="JYDQ01000407">
    <property type="protein sequence ID" value="KRY07758.1"/>
    <property type="molecule type" value="Genomic_DNA"/>
</dbReference>
<feature type="compositionally biased region" description="Polar residues" evidence="1">
    <location>
        <begin position="1"/>
        <end position="13"/>
    </location>
</feature>
<feature type="compositionally biased region" description="Basic and acidic residues" evidence="1">
    <location>
        <begin position="14"/>
        <end position="23"/>
    </location>
</feature>
<comment type="caution">
    <text evidence="2">The sequence shown here is derived from an EMBL/GenBank/DDBJ whole genome shotgun (WGS) entry which is preliminary data.</text>
</comment>
<dbReference type="Proteomes" id="UP000054783">
    <property type="component" value="Unassembled WGS sequence"/>
</dbReference>
<keyword evidence="3" id="KW-1185">Reference proteome</keyword>
<evidence type="ECO:0000313" key="2">
    <source>
        <dbReference type="EMBL" id="KRY07758.1"/>
    </source>
</evidence>